<dbReference type="EMBL" id="JBHLTP010000008">
    <property type="protein sequence ID" value="MFC0523896.1"/>
    <property type="molecule type" value="Genomic_DNA"/>
</dbReference>
<evidence type="ECO:0008006" key="5">
    <source>
        <dbReference type="Google" id="ProtNLM"/>
    </source>
</evidence>
<evidence type="ECO:0000313" key="4">
    <source>
        <dbReference type="Proteomes" id="UP001589836"/>
    </source>
</evidence>
<comment type="caution">
    <text evidence="3">The sequence shown here is derived from an EMBL/GenBank/DDBJ whole genome shotgun (WGS) entry which is preliminary data.</text>
</comment>
<feature type="compositionally biased region" description="Basic and acidic residues" evidence="1">
    <location>
        <begin position="40"/>
        <end position="53"/>
    </location>
</feature>
<feature type="region of interest" description="Disordered" evidence="1">
    <location>
        <begin position="23"/>
        <end position="53"/>
    </location>
</feature>
<proteinExistence type="predicted"/>
<reference evidence="3 4" key="1">
    <citation type="submission" date="2024-09" db="EMBL/GenBank/DDBJ databases">
        <authorList>
            <person name="Sun Q."/>
            <person name="Mori K."/>
        </authorList>
    </citation>
    <scope>NUCLEOTIDE SEQUENCE [LARGE SCALE GENOMIC DNA]</scope>
    <source>
        <strain evidence="3 4">NCAIM B.02529</strain>
    </source>
</reference>
<evidence type="ECO:0000256" key="2">
    <source>
        <dbReference type="SAM" id="SignalP"/>
    </source>
</evidence>
<name>A0ABV6LNA3_9BACI</name>
<dbReference type="Proteomes" id="UP001589836">
    <property type="component" value="Unassembled WGS sequence"/>
</dbReference>
<keyword evidence="4" id="KW-1185">Reference proteome</keyword>
<feature type="chain" id="PRO_5045336845" description="Lipoprotein" evidence="2">
    <location>
        <begin position="23"/>
        <end position="184"/>
    </location>
</feature>
<dbReference type="RefSeq" id="WP_377347289.1">
    <property type="nucleotide sequence ID" value="NZ_JBHLTP010000008.1"/>
</dbReference>
<evidence type="ECO:0000256" key="1">
    <source>
        <dbReference type="SAM" id="MobiDB-lite"/>
    </source>
</evidence>
<keyword evidence="2" id="KW-0732">Signal</keyword>
<feature type="signal peptide" evidence="2">
    <location>
        <begin position="1"/>
        <end position="22"/>
    </location>
</feature>
<accession>A0ABV6LNA3</accession>
<sequence length="184" mass="20700">MRIKMGLLAICLGSAMALTACASEGTSNKEDSSTPTDEESQNKTEQDKSGEDIKKLTEDKAEELMTDFETRLQPRVNEEGKVVEYDTIEELTTYVEETASTDLAKKLVKELYEEKEDGLYVKPDKLGPFLNPDKNYTLNKKSETSYDLVQKNETDANGKYTMTITFKANEGTYEIANYQIDKSA</sequence>
<organism evidence="3 4">
    <name type="scientific">Pontibacillus salicampi</name>
    <dbReference type="NCBI Taxonomy" id="1449801"/>
    <lineage>
        <taxon>Bacteria</taxon>
        <taxon>Bacillati</taxon>
        <taxon>Bacillota</taxon>
        <taxon>Bacilli</taxon>
        <taxon>Bacillales</taxon>
        <taxon>Bacillaceae</taxon>
        <taxon>Pontibacillus</taxon>
    </lineage>
</organism>
<evidence type="ECO:0000313" key="3">
    <source>
        <dbReference type="EMBL" id="MFC0523896.1"/>
    </source>
</evidence>
<dbReference type="PROSITE" id="PS51257">
    <property type="entry name" value="PROKAR_LIPOPROTEIN"/>
    <property type="match status" value="1"/>
</dbReference>
<gene>
    <name evidence="3" type="ORF">ACFFGV_10035</name>
</gene>
<protein>
    <recommendedName>
        <fullName evidence="5">Lipoprotein</fullName>
    </recommendedName>
</protein>